<dbReference type="Pfam" id="PF00067">
    <property type="entry name" value="p450"/>
    <property type="match status" value="1"/>
</dbReference>
<keyword evidence="4 9" id="KW-0479">Metal-binding</keyword>
<feature type="binding site" description="axial binding residue" evidence="9">
    <location>
        <position position="443"/>
    </location>
    <ligand>
        <name>heme</name>
        <dbReference type="ChEBI" id="CHEBI:30413"/>
    </ligand>
    <ligandPart>
        <name>Fe</name>
        <dbReference type="ChEBI" id="CHEBI:18248"/>
    </ligandPart>
</feature>
<evidence type="ECO:0000256" key="4">
    <source>
        <dbReference type="ARBA" id="ARBA00022723"/>
    </source>
</evidence>
<dbReference type="FunFam" id="1.10.630.10:FF:000023">
    <property type="entry name" value="Cytochrome P450 family protein"/>
    <property type="match status" value="1"/>
</dbReference>
<feature type="chain" id="PRO_5012316227" description="Cytochrome P450" evidence="12">
    <location>
        <begin position="25"/>
        <end position="507"/>
    </location>
</feature>
<sequence>MEISFYYCFLLFLILRFFSKHLLHINKNLPPSPGPSLPIIGHLHLFKKPLHRTFADLSDKYGPVLYLKFGSRPVILVSSPDAAEECFTKNDIIFANRPRLLAGKHLGYGYTTLVWASYGDHWRNLRRIASLELLSSNRLQMFYNIRLEEVRSLVRWLFRQSKDGEFVTVDMKSMFFKLTLNVMMRMIAGKRYYGESLTELDEERRFKEIVTETFELSGATNIGDFLPVMKWIGLNKMGKRLEDLQRKRDGLMQELIEEHRRSKGNSASAKKDKTMIDVLLGLQENEPQYYTDDIIRGMMQVLLSAGSDTSAGTMEWALSLLLNNPEALVKARAEIVKNTGETKFIEESDLSELLYLQGIINETLRMRPAAPLLVPHESSEECTVGGFHVPQGTMLLVNMFAIQNDAKFWEEPTKFKPERFQALEAKKEKGYILLPFGAGRRGCPGEGLAMRMVGLALGTLLQCFEWERVGEEMVDMKEGSGLTLPKAQPLLAKCRPCPTMVNLLSQS</sequence>
<evidence type="ECO:0000313" key="13">
    <source>
        <dbReference type="EMBL" id="OAY23000.1"/>
    </source>
</evidence>
<dbReference type="Gramene" id="Manes.18G043500.1.v8.1">
    <property type="protein sequence ID" value="Manes.18G043500.1.v8.1.CDS"/>
    <property type="gene ID" value="Manes.18G043500.v8.1"/>
</dbReference>
<gene>
    <name evidence="13" type="ORF">MANES_18G043500v8</name>
</gene>
<dbReference type="PRINTS" id="PR00385">
    <property type="entry name" value="P450"/>
</dbReference>
<evidence type="ECO:0000256" key="10">
    <source>
        <dbReference type="RuleBase" id="RU000461"/>
    </source>
</evidence>
<comment type="caution">
    <text evidence="13">The sequence shown here is derived from an EMBL/GenBank/DDBJ whole genome shotgun (WGS) entry which is preliminary data.</text>
</comment>
<feature type="signal peptide" evidence="12">
    <location>
        <begin position="1"/>
        <end position="24"/>
    </location>
</feature>
<keyword evidence="8" id="KW-0472">Membrane</keyword>
<dbReference type="PROSITE" id="PS00086">
    <property type="entry name" value="CYTOCHROME_P450"/>
    <property type="match status" value="1"/>
</dbReference>
<reference evidence="14" key="1">
    <citation type="journal article" date="2016" name="Nat. Biotechnol.">
        <title>Sequencing wild and cultivated cassava and related species reveals extensive interspecific hybridization and genetic diversity.</title>
        <authorList>
            <person name="Bredeson J.V."/>
            <person name="Lyons J.B."/>
            <person name="Prochnik S.E."/>
            <person name="Wu G.A."/>
            <person name="Ha C.M."/>
            <person name="Edsinger-Gonzales E."/>
            <person name="Grimwood J."/>
            <person name="Schmutz J."/>
            <person name="Rabbi I.Y."/>
            <person name="Egesi C."/>
            <person name="Nauluvula P."/>
            <person name="Lebot V."/>
            <person name="Ndunguru J."/>
            <person name="Mkamilo G."/>
            <person name="Bart R.S."/>
            <person name="Setter T.L."/>
            <person name="Gleadow R.M."/>
            <person name="Kulakow P."/>
            <person name="Ferguson M.E."/>
            <person name="Rounsley S."/>
            <person name="Rokhsar D.S."/>
        </authorList>
    </citation>
    <scope>NUCLEOTIDE SEQUENCE [LARGE SCALE GENOMIC DNA]</scope>
    <source>
        <strain evidence="14">cv. AM560-2</strain>
    </source>
</reference>
<keyword evidence="11" id="KW-0175">Coiled coil</keyword>
<dbReference type="PANTHER" id="PTHR47947">
    <property type="entry name" value="CYTOCHROME P450 82C3-RELATED"/>
    <property type="match status" value="1"/>
</dbReference>
<dbReference type="InterPro" id="IPR001128">
    <property type="entry name" value="Cyt_P450"/>
</dbReference>
<evidence type="ECO:0000256" key="7">
    <source>
        <dbReference type="ARBA" id="ARBA00023033"/>
    </source>
</evidence>
<dbReference type="AlphaFoldDB" id="A0A2C9U187"/>
<evidence type="ECO:0000256" key="9">
    <source>
        <dbReference type="PIRSR" id="PIRSR602401-1"/>
    </source>
</evidence>
<organism evidence="13 14">
    <name type="scientific">Manihot esculenta</name>
    <name type="common">Cassava</name>
    <name type="synonym">Jatropha manihot</name>
    <dbReference type="NCBI Taxonomy" id="3983"/>
    <lineage>
        <taxon>Eukaryota</taxon>
        <taxon>Viridiplantae</taxon>
        <taxon>Streptophyta</taxon>
        <taxon>Embryophyta</taxon>
        <taxon>Tracheophyta</taxon>
        <taxon>Spermatophyta</taxon>
        <taxon>Magnoliopsida</taxon>
        <taxon>eudicotyledons</taxon>
        <taxon>Gunneridae</taxon>
        <taxon>Pentapetalae</taxon>
        <taxon>rosids</taxon>
        <taxon>fabids</taxon>
        <taxon>Malpighiales</taxon>
        <taxon>Euphorbiaceae</taxon>
        <taxon>Crotonoideae</taxon>
        <taxon>Manihoteae</taxon>
        <taxon>Manihot</taxon>
    </lineage>
</organism>
<dbReference type="STRING" id="3983.A0A2C9U187"/>
<evidence type="ECO:0000256" key="2">
    <source>
        <dbReference type="ARBA" id="ARBA00010617"/>
    </source>
</evidence>
<evidence type="ECO:0000256" key="3">
    <source>
        <dbReference type="ARBA" id="ARBA00022617"/>
    </source>
</evidence>
<keyword evidence="14" id="KW-1185">Reference proteome</keyword>
<comment type="cofactor">
    <cofactor evidence="9">
        <name>heme</name>
        <dbReference type="ChEBI" id="CHEBI:30413"/>
    </cofactor>
</comment>
<accession>A0A2C9U187</accession>
<dbReference type="EMBL" id="CM004404">
    <property type="protein sequence ID" value="OAY23000.1"/>
    <property type="molecule type" value="Genomic_DNA"/>
</dbReference>
<dbReference type="GO" id="GO:0016020">
    <property type="term" value="C:membrane"/>
    <property type="evidence" value="ECO:0007669"/>
    <property type="project" value="UniProtKB-SubCell"/>
</dbReference>
<proteinExistence type="inferred from homology"/>
<evidence type="ECO:0000313" key="14">
    <source>
        <dbReference type="Proteomes" id="UP000091857"/>
    </source>
</evidence>
<dbReference type="InterPro" id="IPR050651">
    <property type="entry name" value="Plant_Cytochrome_P450_Monoox"/>
</dbReference>
<name>A0A2C9U187_MANES</name>
<evidence type="ECO:0000256" key="11">
    <source>
        <dbReference type="SAM" id="Coils"/>
    </source>
</evidence>
<keyword evidence="5 10" id="KW-0560">Oxidoreductase</keyword>
<dbReference type="GO" id="GO:0016705">
    <property type="term" value="F:oxidoreductase activity, acting on paired donors, with incorporation or reduction of molecular oxygen"/>
    <property type="evidence" value="ECO:0007669"/>
    <property type="project" value="InterPro"/>
</dbReference>
<keyword evidence="7 10" id="KW-0503">Monooxygenase</keyword>
<feature type="coiled-coil region" evidence="11">
    <location>
        <begin position="234"/>
        <end position="261"/>
    </location>
</feature>
<dbReference type="InterPro" id="IPR017972">
    <property type="entry name" value="Cyt_P450_CS"/>
</dbReference>
<comment type="subcellular location">
    <subcellularLocation>
        <location evidence="1">Membrane</location>
    </subcellularLocation>
</comment>
<comment type="similarity">
    <text evidence="2 10">Belongs to the cytochrome P450 family.</text>
</comment>
<dbReference type="GO" id="GO:0004497">
    <property type="term" value="F:monooxygenase activity"/>
    <property type="evidence" value="ECO:0007669"/>
    <property type="project" value="UniProtKB-KW"/>
</dbReference>
<evidence type="ECO:0000256" key="12">
    <source>
        <dbReference type="SAM" id="SignalP"/>
    </source>
</evidence>
<dbReference type="InterPro" id="IPR002401">
    <property type="entry name" value="Cyt_P450_E_grp-I"/>
</dbReference>
<keyword evidence="6 9" id="KW-0408">Iron</keyword>
<keyword evidence="12" id="KW-0732">Signal</keyword>
<dbReference type="Proteomes" id="UP000091857">
    <property type="component" value="Chromosome 18"/>
</dbReference>
<dbReference type="SUPFAM" id="SSF48264">
    <property type="entry name" value="Cytochrome P450"/>
    <property type="match status" value="1"/>
</dbReference>
<dbReference type="OrthoDB" id="1055148at2759"/>
<evidence type="ECO:0000256" key="5">
    <source>
        <dbReference type="ARBA" id="ARBA00023002"/>
    </source>
</evidence>
<protein>
    <recommendedName>
        <fullName evidence="15">Cytochrome P450</fullName>
    </recommendedName>
</protein>
<dbReference type="GO" id="GO:0020037">
    <property type="term" value="F:heme binding"/>
    <property type="evidence" value="ECO:0007669"/>
    <property type="project" value="InterPro"/>
</dbReference>
<dbReference type="InterPro" id="IPR036396">
    <property type="entry name" value="Cyt_P450_sf"/>
</dbReference>
<keyword evidence="3 9" id="KW-0349">Heme</keyword>
<dbReference type="Gene3D" id="1.10.630.10">
    <property type="entry name" value="Cytochrome P450"/>
    <property type="match status" value="1"/>
</dbReference>
<evidence type="ECO:0008006" key="15">
    <source>
        <dbReference type="Google" id="ProtNLM"/>
    </source>
</evidence>
<dbReference type="CDD" id="cd20653">
    <property type="entry name" value="CYP81"/>
    <property type="match status" value="1"/>
</dbReference>
<evidence type="ECO:0000256" key="1">
    <source>
        <dbReference type="ARBA" id="ARBA00004370"/>
    </source>
</evidence>
<dbReference type="PANTHER" id="PTHR47947:SF3">
    <property type="entry name" value="CYTOCHROME P450 81D1-LIKE"/>
    <property type="match status" value="1"/>
</dbReference>
<dbReference type="GO" id="GO:0005506">
    <property type="term" value="F:iron ion binding"/>
    <property type="evidence" value="ECO:0007669"/>
    <property type="project" value="InterPro"/>
</dbReference>
<evidence type="ECO:0000256" key="8">
    <source>
        <dbReference type="ARBA" id="ARBA00023136"/>
    </source>
</evidence>
<evidence type="ECO:0000256" key="6">
    <source>
        <dbReference type="ARBA" id="ARBA00023004"/>
    </source>
</evidence>
<dbReference type="PRINTS" id="PR00463">
    <property type="entry name" value="EP450I"/>
</dbReference>